<evidence type="ECO:0008006" key="3">
    <source>
        <dbReference type="Google" id="ProtNLM"/>
    </source>
</evidence>
<dbReference type="Gene3D" id="1.25.40.10">
    <property type="entry name" value="Tetratricopeptide repeat domain"/>
    <property type="match status" value="1"/>
</dbReference>
<name>Q01QB4_SOLUE</name>
<feature type="chain" id="PRO_5004162484" description="PBS lyase HEAT domain protein repeat-containing protein" evidence="1">
    <location>
        <begin position="23"/>
        <end position="554"/>
    </location>
</feature>
<dbReference type="InterPro" id="IPR011989">
    <property type="entry name" value="ARM-like"/>
</dbReference>
<dbReference type="SUPFAM" id="SSF48371">
    <property type="entry name" value="ARM repeat"/>
    <property type="match status" value="1"/>
</dbReference>
<dbReference type="InterPro" id="IPR016024">
    <property type="entry name" value="ARM-type_fold"/>
</dbReference>
<accession>Q01QB4</accession>
<dbReference type="Gene3D" id="1.25.10.10">
    <property type="entry name" value="Leucine-rich Repeat Variant"/>
    <property type="match status" value="1"/>
</dbReference>
<feature type="signal peptide" evidence="1">
    <location>
        <begin position="1"/>
        <end position="22"/>
    </location>
</feature>
<evidence type="ECO:0000256" key="1">
    <source>
        <dbReference type="SAM" id="SignalP"/>
    </source>
</evidence>
<dbReference type="AlphaFoldDB" id="Q01QB4"/>
<dbReference type="InParanoid" id="Q01QB4"/>
<sequence length="554" mass="60869" precursor="true">MTYSRIFKTICPLAATAALAMAQTPPAAPAPPAAPRAYAARAADYLDQAPTPPVPPAAPVPAPAAIAPVAPMAPMPPMPAMAPMPPMPPMEFDLDAPMAMALKARENFELDFDLQDQIQRAKEIAQSFKFDADEMRSKAFAMADSARMNLAFAPQVGSGQGIGYGGPKPMPAPAAMRKLTNMGDDRLYSSGQSALDNRQWDQALGYFSEVVTRNSPRADGALYWKAYALGKLGKRDEGLAAIAELRSRFASSRWLDDAKALELELKQASGQNVSPESESDEELKLMAINGLMQSDPERAMPLLERQLKGSASPRVKRNALFVLAQSNSPKAQTMIEQIARGGANPDLQVKAITYMTERRRAGNSQILSEIYASTSDLAVKRAVLQAYMNNRDKDRLLQAAKTEKAPELREIAYSYLGEAQGNPELWQLYQAETTPEGKILLLRYMHSNSNADKLLEVVRNEKDPKVRMAAMQALGSQRPGLVSAEALVTVYNAEQDQQMKQRILDSLMSQRNAKALVEIARGEKDQKMKLRIVERLANMKDKEAQDYLQEILSK</sequence>
<evidence type="ECO:0000313" key="2">
    <source>
        <dbReference type="EMBL" id="ABJ88156.1"/>
    </source>
</evidence>
<dbReference type="OrthoDB" id="106493at2"/>
<gene>
    <name evidence="2" type="ordered locus">Acid_7245</name>
</gene>
<dbReference type="HOGENOM" id="CLU_491665_0_0_0"/>
<dbReference type="STRING" id="234267.Acid_7245"/>
<dbReference type="EMBL" id="CP000473">
    <property type="protein sequence ID" value="ABJ88156.1"/>
    <property type="molecule type" value="Genomic_DNA"/>
</dbReference>
<keyword evidence="1" id="KW-0732">Signal</keyword>
<dbReference type="KEGG" id="sus:Acid_7245"/>
<organism evidence="2">
    <name type="scientific">Solibacter usitatus (strain Ellin6076)</name>
    <dbReference type="NCBI Taxonomy" id="234267"/>
    <lineage>
        <taxon>Bacteria</taxon>
        <taxon>Pseudomonadati</taxon>
        <taxon>Acidobacteriota</taxon>
        <taxon>Terriglobia</taxon>
        <taxon>Bryobacterales</taxon>
        <taxon>Solibacteraceae</taxon>
        <taxon>Candidatus Solibacter</taxon>
    </lineage>
</organism>
<dbReference type="InterPro" id="IPR011990">
    <property type="entry name" value="TPR-like_helical_dom_sf"/>
</dbReference>
<dbReference type="eggNOG" id="COG1413">
    <property type="taxonomic scope" value="Bacteria"/>
</dbReference>
<dbReference type="SUPFAM" id="SSF48452">
    <property type="entry name" value="TPR-like"/>
    <property type="match status" value="1"/>
</dbReference>
<proteinExistence type="predicted"/>
<reference evidence="2" key="1">
    <citation type="submission" date="2006-10" db="EMBL/GenBank/DDBJ databases">
        <title>Complete sequence of Solibacter usitatus Ellin6076.</title>
        <authorList>
            <consortium name="US DOE Joint Genome Institute"/>
            <person name="Copeland A."/>
            <person name="Lucas S."/>
            <person name="Lapidus A."/>
            <person name="Barry K."/>
            <person name="Detter J.C."/>
            <person name="Glavina del Rio T."/>
            <person name="Hammon N."/>
            <person name="Israni S."/>
            <person name="Dalin E."/>
            <person name="Tice H."/>
            <person name="Pitluck S."/>
            <person name="Thompson L.S."/>
            <person name="Brettin T."/>
            <person name="Bruce D."/>
            <person name="Han C."/>
            <person name="Tapia R."/>
            <person name="Gilna P."/>
            <person name="Schmutz J."/>
            <person name="Larimer F."/>
            <person name="Land M."/>
            <person name="Hauser L."/>
            <person name="Kyrpides N."/>
            <person name="Mikhailova N."/>
            <person name="Janssen P.H."/>
            <person name="Kuske C.R."/>
            <person name="Richardson P."/>
        </authorList>
    </citation>
    <scope>NUCLEOTIDE SEQUENCE</scope>
    <source>
        <strain evidence="2">Ellin6076</strain>
    </source>
</reference>
<protein>
    <recommendedName>
        <fullName evidence="3">PBS lyase HEAT domain protein repeat-containing protein</fullName>
    </recommendedName>
</protein>